<accession>A0A1V0SK97</accession>
<protein>
    <submittedName>
        <fullName evidence="1">Uncharacterized protein</fullName>
    </submittedName>
</protein>
<organism evidence="1">
    <name type="scientific">Klosneuvirus KNV1</name>
    <dbReference type="NCBI Taxonomy" id="1977640"/>
    <lineage>
        <taxon>Viruses</taxon>
        <taxon>Varidnaviria</taxon>
        <taxon>Bamfordvirae</taxon>
        <taxon>Nucleocytoviricota</taxon>
        <taxon>Megaviricetes</taxon>
        <taxon>Imitervirales</taxon>
        <taxon>Mimiviridae</taxon>
        <taxon>Klosneuvirinae</taxon>
        <taxon>Klosneuvirus</taxon>
    </lineage>
</organism>
<reference evidence="1" key="1">
    <citation type="journal article" date="2017" name="Science">
        <title>Giant viruses with an expanded complement of translation system components.</title>
        <authorList>
            <person name="Schulz F."/>
            <person name="Yutin N."/>
            <person name="Ivanova N.N."/>
            <person name="Ortega D.R."/>
            <person name="Lee T.K."/>
            <person name="Vierheilig J."/>
            <person name="Daims H."/>
            <person name="Horn M."/>
            <person name="Wagner M."/>
            <person name="Jensen G.J."/>
            <person name="Kyrpides N.C."/>
            <person name="Koonin E.V."/>
            <person name="Woyke T."/>
        </authorList>
    </citation>
    <scope>NUCLEOTIDE SEQUENCE</scope>
    <source>
        <strain evidence="1">KNV1</strain>
    </source>
</reference>
<name>A0A1V0SK97_9VIRU</name>
<dbReference type="InterPro" id="IPR013083">
    <property type="entry name" value="Znf_RING/FYVE/PHD"/>
</dbReference>
<dbReference type="Gene3D" id="3.30.40.10">
    <property type="entry name" value="Zinc/RING finger domain, C3HC4 (zinc finger)"/>
    <property type="match status" value="1"/>
</dbReference>
<evidence type="ECO:0000313" key="1">
    <source>
        <dbReference type="EMBL" id="ARF12133.1"/>
    </source>
</evidence>
<gene>
    <name evidence="1" type="ORF">Klosneuvirus_3_268</name>
</gene>
<proteinExistence type="predicted"/>
<dbReference type="EMBL" id="KY684110">
    <property type="protein sequence ID" value="ARF12133.1"/>
    <property type="molecule type" value="Genomic_DNA"/>
</dbReference>
<sequence length="227" mass="27072">MANELPYIPPEIVNIIAYFAEGTAGLVFMQTSKAWYKTLYKNKINYFKQCQLEKINKIETIIINGKQYYGNNSKFYCYDCSCLLVKKDSIKTHVLKCRKNKPLICEHCDSPKPFHQITKKNLKECIFQTFSCHYCRNTYHYVEHDSNNCPDKYILCLHCDKEYKSKEISTHNCNFLCYKCNEKIDYQNLYSHQHTTCPEQRIRCSDCHSSYTKKYKAYHDRNCRPEM</sequence>